<dbReference type="AlphaFoldDB" id="A0A6P1QVP4"/>
<keyword evidence="2" id="KW-1185">Reference proteome</keyword>
<dbReference type="Proteomes" id="UP000464318">
    <property type="component" value="Chromosome"/>
</dbReference>
<protein>
    <submittedName>
        <fullName evidence="1">Uncharacterized protein</fullName>
    </submittedName>
</protein>
<dbReference type="InterPro" id="IPR025737">
    <property type="entry name" value="FApF"/>
</dbReference>
<reference evidence="1 2" key="1">
    <citation type="submission" date="2018-04" db="EMBL/GenBank/DDBJ databases">
        <title>Characteristic and Complete Genome Sequencing of A Novel Member of Infective Endocarditis Causative Bacteria: Bergeyella cardium QL-PH.</title>
        <authorList>
            <person name="Pan H."/>
            <person name="Sun E."/>
            <person name="Zhang Y."/>
        </authorList>
    </citation>
    <scope>NUCLEOTIDE SEQUENCE [LARGE SCALE GENOMIC DNA]</scope>
    <source>
        <strain evidence="1 2">HPQL</strain>
    </source>
</reference>
<proteinExistence type="predicted"/>
<evidence type="ECO:0000313" key="2">
    <source>
        <dbReference type="Proteomes" id="UP000464318"/>
    </source>
</evidence>
<dbReference type="KEGG" id="bcad:DBX24_08300"/>
<accession>A0A6P1QVP4</accession>
<dbReference type="Pfam" id="PF13557">
    <property type="entry name" value="Phenol_MetA_deg"/>
    <property type="match status" value="1"/>
</dbReference>
<dbReference type="EMBL" id="CP029149">
    <property type="protein sequence ID" value="QHN65879.1"/>
    <property type="molecule type" value="Genomic_DNA"/>
</dbReference>
<name>A0A6P1QVP4_9FLAO</name>
<dbReference type="RefSeq" id="WP_160224559.1">
    <property type="nucleotide sequence ID" value="NZ_CP029149.1"/>
</dbReference>
<gene>
    <name evidence="1" type="ORF">DBX24_08300</name>
</gene>
<dbReference type="OrthoDB" id="1014491at2"/>
<evidence type="ECO:0000313" key="1">
    <source>
        <dbReference type="EMBL" id="QHN65879.1"/>
    </source>
</evidence>
<organism evidence="1 2">
    <name type="scientific">Bergeyella cardium</name>
    <dbReference type="NCBI Taxonomy" id="1585976"/>
    <lineage>
        <taxon>Bacteria</taxon>
        <taxon>Pseudomonadati</taxon>
        <taxon>Bacteroidota</taxon>
        <taxon>Flavobacteriia</taxon>
        <taxon>Flavobacteriales</taxon>
        <taxon>Weeksellaceae</taxon>
        <taxon>Bergeyella</taxon>
    </lineage>
</organism>
<sequence length="246" mass="27776">MLRSLLFFSFLFLSALAFSQEEDFLNADNPSQSEDPYILPKNLFHIENAFTFSESSYSDNLAFRYGVGSGVELKLSADFSFQKSSTEVDAITLTAKYGVTEQRGLLPAISLFANLQYEPQNAEKYSTDFLIVTKHALSSRFSLGTNFGADAHFSQYDMVTELSFSLSKRINLLTEYFATFSNGSAPSHNIDLGLAYIFKPDIQFDFLIAQPIFSPYSEPFLSVGVSYRGRFKKSSELYTHRLKSHF</sequence>